<organism evidence="1 2">
    <name type="scientific">Microscilla marina ATCC 23134</name>
    <dbReference type="NCBI Taxonomy" id="313606"/>
    <lineage>
        <taxon>Bacteria</taxon>
        <taxon>Pseudomonadati</taxon>
        <taxon>Bacteroidota</taxon>
        <taxon>Cytophagia</taxon>
        <taxon>Cytophagales</taxon>
        <taxon>Microscillaceae</taxon>
        <taxon>Microscilla</taxon>
    </lineage>
</organism>
<dbReference type="eggNOG" id="ENOG502ZX47">
    <property type="taxonomic scope" value="Bacteria"/>
</dbReference>
<dbReference type="Proteomes" id="UP000004095">
    <property type="component" value="Unassembled WGS sequence"/>
</dbReference>
<reference evidence="1 2" key="1">
    <citation type="submission" date="2007-01" db="EMBL/GenBank/DDBJ databases">
        <authorList>
            <person name="Haygood M."/>
            <person name="Podell S."/>
            <person name="Anderson C."/>
            <person name="Hopkinson B."/>
            <person name="Roe K."/>
            <person name="Barbeau K."/>
            <person name="Gaasterland T."/>
            <person name="Ferriera S."/>
            <person name="Johnson J."/>
            <person name="Kravitz S."/>
            <person name="Beeson K."/>
            <person name="Sutton G."/>
            <person name="Rogers Y.-H."/>
            <person name="Friedman R."/>
            <person name="Frazier M."/>
            <person name="Venter J.C."/>
        </authorList>
    </citation>
    <scope>NUCLEOTIDE SEQUENCE [LARGE SCALE GENOMIC DNA]</scope>
    <source>
        <strain evidence="1 2">ATCC 23134</strain>
    </source>
</reference>
<name>A1ZRT3_MICM2</name>
<sequence length="192" mass="22734">MSHIHQHIAPIFEILSKGQFICSNSSNRSMQKLYDVISQEGNFEELFDYFKQINFCLEAGDEYYYFSREESKAGLERKIETAHQWIDLLDFFKTYDQAFGVGWRFSPAEIRVRLSTNAELKYKLDNLKKRYPKNISYDEAVGKLAESLRKEGFVELHNEIEKTYKVLSSFKYLEELILKINIEEDIENEIPE</sequence>
<evidence type="ECO:0000313" key="2">
    <source>
        <dbReference type="Proteomes" id="UP000004095"/>
    </source>
</evidence>
<keyword evidence="2" id="KW-1185">Reference proteome</keyword>
<dbReference type="RefSeq" id="WP_004156585.1">
    <property type="nucleotide sequence ID" value="NZ_AAWS01000028.1"/>
</dbReference>
<dbReference type="AlphaFoldDB" id="A1ZRT3"/>
<gene>
    <name evidence="1" type="ORF">M23134_03640</name>
</gene>
<dbReference type="Pfam" id="PF21980">
    <property type="entry name" value="MksE"/>
    <property type="match status" value="1"/>
</dbReference>
<evidence type="ECO:0000313" key="1">
    <source>
        <dbReference type="EMBL" id="EAY26988.1"/>
    </source>
</evidence>
<proteinExistence type="predicted"/>
<dbReference type="EMBL" id="AAWS01000028">
    <property type="protein sequence ID" value="EAY26988.1"/>
    <property type="molecule type" value="Genomic_DNA"/>
</dbReference>
<accession>A1ZRT3</accession>
<protein>
    <submittedName>
        <fullName evidence="1">Uncharacterized protein</fullName>
    </submittedName>
</protein>
<comment type="caution">
    <text evidence="1">The sequence shown here is derived from an EMBL/GenBank/DDBJ whole genome shotgun (WGS) entry which is preliminary data.</text>
</comment>
<dbReference type="InterPro" id="IPR053841">
    <property type="entry name" value="MksE"/>
</dbReference>